<dbReference type="NCBIfam" id="TIGR00090">
    <property type="entry name" value="rsfS_iojap_ybeB"/>
    <property type="match status" value="1"/>
</dbReference>
<evidence type="ECO:0000313" key="3">
    <source>
        <dbReference type="EMBL" id="AYG01997.1"/>
    </source>
</evidence>
<keyword evidence="2" id="KW-0963">Cytoplasm</keyword>
<comment type="similarity">
    <text evidence="1 2">Belongs to the Iojap/RsfS family.</text>
</comment>
<dbReference type="GO" id="GO:0043023">
    <property type="term" value="F:ribosomal large subunit binding"/>
    <property type="evidence" value="ECO:0007669"/>
    <property type="project" value="TreeGrafter"/>
</dbReference>
<dbReference type="PANTHER" id="PTHR21043">
    <property type="entry name" value="IOJAP SUPERFAMILY ORTHOLOG"/>
    <property type="match status" value="1"/>
</dbReference>
<dbReference type="GO" id="GO:0042256">
    <property type="term" value="P:cytosolic ribosome assembly"/>
    <property type="evidence" value="ECO:0007669"/>
    <property type="project" value="UniProtKB-UniRule"/>
</dbReference>
<dbReference type="HAMAP" id="MF_01477">
    <property type="entry name" value="Iojap_RsfS"/>
    <property type="match status" value="1"/>
</dbReference>
<dbReference type="GO" id="GO:0017148">
    <property type="term" value="P:negative regulation of translation"/>
    <property type="evidence" value="ECO:0007669"/>
    <property type="project" value="UniProtKB-UniRule"/>
</dbReference>
<comment type="function">
    <text evidence="2">Functions as a ribosomal silencing factor. Interacts with ribosomal protein uL14 (rplN), blocking formation of intersubunit bridge B8. Prevents association of the 30S and 50S ribosomal subunits and the formation of functional ribosomes, thus repressing translation.</text>
</comment>
<dbReference type="EMBL" id="CP032627">
    <property type="protein sequence ID" value="AYG01997.1"/>
    <property type="molecule type" value="Genomic_DNA"/>
</dbReference>
<sequence>MDSKKLLEVVVKAADDKKALDIIALDVAEVSGIADYFVIMEAMNARQLDAIADNIADQAELAGVQAAGHIEGDARTGWVLIDLGDIVVSVFGHDERSHFNLEKLWSDAPLVDVSAYISE</sequence>
<dbReference type="InterPro" id="IPR004394">
    <property type="entry name" value="Iojap/RsfS/C7orf30"/>
</dbReference>
<evidence type="ECO:0000256" key="1">
    <source>
        <dbReference type="ARBA" id="ARBA00010574"/>
    </source>
</evidence>
<dbReference type="OrthoDB" id="9793681at2"/>
<evidence type="ECO:0000313" key="4">
    <source>
        <dbReference type="Proteomes" id="UP000269374"/>
    </source>
</evidence>
<reference evidence="3 4" key="1">
    <citation type="submission" date="2018-09" db="EMBL/GenBank/DDBJ databases">
        <title>Genome sequencing of strain 1JSPR-7.</title>
        <authorList>
            <person name="Heo J."/>
            <person name="Kim S.-J."/>
            <person name="Kwon S.-W."/>
        </authorList>
    </citation>
    <scope>NUCLEOTIDE SEQUENCE [LARGE SCALE GENOMIC DNA]</scope>
    <source>
        <strain evidence="3 4">1JSPR-7</strain>
    </source>
</reference>
<organism evidence="3 4">
    <name type="scientific">Lactococcus allomyrinae</name>
    <dbReference type="NCBI Taxonomy" id="2419773"/>
    <lineage>
        <taxon>Bacteria</taxon>
        <taxon>Bacillati</taxon>
        <taxon>Bacillota</taxon>
        <taxon>Bacilli</taxon>
        <taxon>Lactobacillales</taxon>
        <taxon>Streptococcaceae</taxon>
        <taxon>Lactococcus</taxon>
    </lineage>
</organism>
<accession>A0A387BLQ3</accession>
<gene>
    <name evidence="2 3" type="primary">rsfS</name>
    <name evidence="3" type="ORF">D7I46_11300</name>
</gene>
<dbReference type="Gene3D" id="3.30.460.10">
    <property type="entry name" value="Beta Polymerase, domain 2"/>
    <property type="match status" value="1"/>
</dbReference>
<dbReference type="PANTHER" id="PTHR21043:SF0">
    <property type="entry name" value="MITOCHONDRIAL ASSEMBLY OF RIBOSOMAL LARGE SUBUNIT PROTEIN 1"/>
    <property type="match status" value="1"/>
</dbReference>
<protein>
    <recommendedName>
        <fullName evidence="2">Ribosomal silencing factor RsfS</fullName>
    </recommendedName>
</protein>
<dbReference type="Proteomes" id="UP000269374">
    <property type="component" value="Chromosome"/>
</dbReference>
<keyword evidence="2" id="KW-0678">Repressor</keyword>
<dbReference type="RefSeq" id="WP_120773366.1">
    <property type="nucleotide sequence ID" value="NZ_CP032627.1"/>
</dbReference>
<dbReference type="SUPFAM" id="SSF81301">
    <property type="entry name" value="Nucleotidyltransferase"/>
    <property type="match status" value="1"/>
</dbReference>
<keyword evidence="4" id="KW-1185">Reference proteome</keyword>
<evidence type="ECO:0000256" key="2">
    <source>
        <dbReference type="HAMAP-Rule" id="MF_01477"/>
    </source>
</evidence>
<comment type="subcellular location">
    <subcellularLocation>
        <location evidence="2">Cytoplasm</location>
    </subcellularLocation>
</comment>
<name>A0A387BLQ3_9LACT</name>
<keyword evidence="2" id="KW-0810">Translation regulation</keyword>
<dbReference type="InterPro" id="IPR043519">
    <property type="entry name" value="NT_sf"/>
</dbReference>
<proteinExistence type="inferred from homology"/>
<dbReference type="AlphaFoldDB" id="A0A387BLQ3"/>
<dbReference type="KEGG" id="lact:D7I46_11300"/>
<dbReference type="GO" id="GO:0090071">
    <property type="term" value="P:negative regulation of ribosome biogenesis"/>
    <property type="evidence" value="ECO:0007669"/>
    <property type="project" value="UniProtKB-UniRule"/>
</dbReference>
<dbReference type="GO" id="GO:0005737">
    <property type="term" value="C:cytoplasm"/>
    <property type="evidence" value="ECO:0007669"/>
    <property type="project" value="UniProtKB-SubCell"/>
</dbReference>
<dbReference type="Pfam" id="PF02410">
    <property type="entry name" value="RsfS"/>
    <property type="match status" value="1"/>
</dbReference>
<comment type="subunit">
    <text evidence="2">Interacts with ribosomal protein uL14 (rplN).</text>
</comment>